<dbReference type="PANTHER" id="PTHR36897">
    <property type="entry name" value="OS10G0351100-LIKE PROTEIN"/>
    <property type="match status" value="1"/>
</dbReference>
<reference evidence="1 2" key="1">
    <citation type="submission" date="2019-01" db="EMBL/GenBank/DDBJ databases">
        <authorList>
            <person name="Ferrante I. M."/>
        </authorList>
    </citation>
    <scope>NUCLEOTIDE SEQUENCE [LARGE SCALE GENOMIC DNA]</scope>
    <source>
        <strain evidence="1 2">B856</strain>
    </source>
</reference>
<accession>A0A448YXY4</accession>
<dbReference type="OrthoDB" id="445361at2759"/>
<dbReference type="PANTHER" id="PTHR36897:SF2">
    <property type="entry name" value="OS10G0350800 PROTEIN"/>
    <property type="match status" value="1"/>
</dbReference>
<protein>
    <submittedName>
        <fullName evidence="1">Uncharacterized protein</fullName>
    </submittedName>
</protein>
<dbReference type="EMBL" id="CAACVS010000037">
    <property type="protein sequence ID" value="VEU34717.1"/>
    <property type="molecule type" value="Genomic_DNA"/>
</dbReference>
<dbReference type="AlphaFoldDB" id="A0A448YXY4"/>
<evidence type="ECO:0000313" key="1">
    <source>
        <dbReference type="EMBL" id="VEU34717.1"/>
    </source>
</evidence>
<proteinExistence type="predicted"/>
<evidence type="ECO:0000313" key="2">
    <source>
        <dbReference type="Proteomes" id="UP000291116"/>
    </source>
</evidence>
<dbReference type="Proteomes" id="UP000291116">
    <property type="component" value="Unassembled WGS sequence"/>
</dbReference>
<sequence length="305" mass="34266">MRIHPDPHESTGLVELRQAPCRKCYSGNWKEFDRLLHTMTTLVVMLLALPSFPASVIPSVSALTTTTTGTAAHLPASTRHSPPLRPFVDSYQTRATAVDDASTSERWTLQEMEDFADSVGVVVSLTTFGPGYRAVARAKHDESIIMGYVEGFLRPTQPELLHIDKMEIFQPVMDRVRRARPGSLEFGGISIGLGLLMGYRCLLHATAEEESRGRKPRTIAEFLAIDDEEFQHKRLVRYYRYAGFKVVKYVGDEFESIPDRLVWGGCGTLMEQDISVLMDKWSSLFDLMKTRAENGTNSTSDEKTK</sequence>
<gene>
    <name evidence="1" type="ORF">PSNMU_V1.4_AUG-EV-PASAV3_0014450</name>
</gene>
<keyword evidence="2" id="KW-1185">Reference proteome</keyword>
<organism evidence="1 2">
    <name type="scientific">Pseudo-nitzschia multistriata</name>
    <dbReference type="NCBI Taxonomy" id="183589"/>
    <lineage>
        <taxon>Eukaryota</taxon>
        <taxon>Sar</taxon>
        <taxon>Stramenopiles</taxon>
        <taxon>Ochrophyta</taxon>
        <taxon>Bacillariophyta</taxon>
        <taxon>Bacillariophyceae</taxon>
        <taxon>Bacillariophycidae</taxon>
        <taxon>Bacillariales</taxon>
        <taxon>Bacillariaceae</taxon>
        <taxon>Pseudo-nitzschia</taxon>
    </lineage>
</organism>
<name>A0A448YXY4_9STRA</name>